<feature type="compositionally biased region" description="Basic and acidic residues" evidence="6">
    <location>
        <begin position="190"/>
        <end position="201"/>
    </location>
</feature>
<dbReference type="PROSITE" id="PS52027">
    <property type="entry name" value="ZF_C2HC_C3H"/>
    <property type="match status" value="2"/>
</dbReference>
<evidence type="ECO:0000256" key="1">
    <source>
        <dbReference type="ARBA" id="ARBA00022723"/>
    </source>
</evidence>
<dbReference type="GeneID" id="16077373"/>
<feature type="compositionally biased region" description="Basic and acidic residues" evidence="6">
    <location>
        <begin position="225"/>
        <end position="257"/>
    </location>
</feature>
<dbReference type="eggNOG" id="KOG3940">
    <property type="taxonomic scope" value="Eukaryota"/>
</dbReference>
<evidence type="ECO:0000313" key="8">
    <source>
        <dbReference type="EMBL" id="EGD81576.1"/>
    </source>
</evidence>
<gene>
    <name evidence="8" type="ORF">PTSG_02291</name>
</gene>
<evidence type="ECO:0000256" key="4">
    <source>
        <dbReference type="ARBA" id="ARBA00022833"/>
    </source>
</evidence>
<dbReference type="KEGG" id="sre:PTSG_02291"/>
<organism evidence="8 9">
    <name type="scientific">Salpingoeca rosetta (strain ATCC 50818 / BSB-021)</name>
    <dbReference type="NCBI Taxonomy" id="946362"/>
    <lineage>
        <taxon>Eukaryota</taxon>
        <taxon>Choanoflagellata</taxon>
        <taxon>Craspedida</taxon>
        <taxon>Salpingoecidae</taxon>
        <taxon>Salpingoeca</taxon>
    </lineage>
</organism>
<evidence type="ECO:0000259" key="7">
    <source>
        <dbReference type="PROSITE" id="PS52027"/>
    </source>
</evidence>
<feature type="compositionally biased region" description="Polar residues" evidence="6">
    <location>
        <begin position="261"/>
        <end position="273"/>
    </location>
</feature>
<dbReference type="Proteomes" id="UP000007799">
    <property type="component" value="Unassembled WGS sequence"/>
</dbReference>
<name>F2U1S4_SALR5</name>
<sequence>MSAHRGKSRLEQIQVRLRQQITSAQQGQLSALQERKRVLEQERQKVNEQRRAIEALRNKSVRSREQSYTLAGGLDRQRSASEKLLKPNIRYRSRRVAPLTEERRSAPLNERPRPPVEPEARSSSASKVHDRQVAKKKVKHPLAKGNSATTSQPSKPRATKPDTAKPQSDTSSPPGPLRDSAEDAFSQFEAHAEQQRRRAQEEAEAEEREQEHQRAIEAKHRRKKLEALKKRQEERQQRMKERAKAKDEERLRKKQEAEAAETTSQHSNDNVQAASPERPLPTTGAQKRSQHATPRKTPARKPAPAEHTQAEAPRGDDRTDVATPAPTHSHNSDTSDKSSSSSSSSQRAPRPPPTQQPAARGRRQVRSGARAKGTSATSSASGRGGGGGGGGSGSGGRQQEAERARPKAPAGEPIRQMVEELMPDGSVQMIELVLYPCPICGRNFKQERLDAHKRACEANSKKKRKKFDMTKQRLNDLGQDAIRMAKNASKTEVKYKKKAKKSNWRAKHQQFIAAIQSAKGADVDVPVVEDPDLVKCKFCGRTFNEDAANRHIPVCERNAKKKAMAQGGNSKGSKGTRRRR</sequence>
<keyword evidence="3 5" id="KW-0863">Zinc-finger</keyword>
<dbReference type="OMA" id="MIRIQDQ"/>
<proteinExistence type="predicted"/>
<evidence type="ECO:0000256" key="3">
    <source>
        <dbReference type="ARBA" id="ARBA00022771"/>
    </source>
</evidence>
<keyword evidence="4" id="KW-0862">Zinc</keyword>
<feature type="compositionally biased region" description="Low complexity" evidence="6">
    <location>
        <begin position="367"/>
        <end position="381"/>
    </location>
</feature>
<feature type="region of interest" description="Disordered" evidence="6">
    <location>
        <begin position="558"/>
        <end position="580"/>
    </location>
</feature>
<feature type="compositionally biased region" description="Basic and acidic residues" evidence="6">
    <location>
        <begin position="100"/>
        <end position="120"/>
    </location>
</feature>
<protein>
    <recommendedName>
        <fullName evidence="7">C2HC/C3H-type domain-containing protein</fullName>
    </recommendedName>
</protein>
<dbReference type="PANTHER" id="PTHR13555">
    <property type="entry name" value="C2H2 ZINC FINGER CGI-62-RELATED"/>
    <property type="match status" value="1"/>
</dbReference>
<dbReference type="GO" id="GO:0008270">
    <property type="term" value="F:zinc ion binding"/>
    <property type="evidence" value="ECO:0007669"/>
    <property type="project" value="UniProtKB-KW"/>
</dbReference>
<feature type="compositionally biased region" description="Basic and acidic residues" evidence="6">
    <location>
        <begin position="209"/>
        <end position="218"/>
    </location>
</feature>
<evidence type="ECO:0000256" key="2">
    <source>
        <dbReference type="ARBA" id="ARBA00022737"/>
    </source>
</evidence>
<evidence type="ECO:0000256" key="5">
    <source>
        <dbReference type="PROSITE-ProRule" id="PRU01371"/>
    </source>
</evidence>
<feature type="compositionally biased region" description="Low complexity" evidence="6">
    <location>
        <begin position="338"/>
        <end position="348"/>
    </location>
</feature>
<feature type="domain" description="C2HC/C3H-type" evidence="7">
    <location>
        <begin position="532"/>
        <end position="561"/>
    </location>
</feature>
<evidence type="ECO:0000313" key="9">
    <source>
        <dbReference type="Proteomes" id="UP000007799"/>
    </source>
</evidence>
<keyword evidence="1" id="KW-0479">Metal-binding</keyword>
<dbReference type="InParanoid" id="F2U1S4"/>
<feature type="compositionally biased region" description="Basic and acidic residues" evidence="6">
    <location>
        <begin position="75"/>
        <end position="85"/>
    </location>
</feature>
<keyword evidence="9" id="KW-1185">Reference proteome</keyword>
<evidence type="ECO:0000256" key="6">
    <source>
        <dbReference type="SAM" id="MobiDB-lite"/>
    </source>
</evidence>
<accession>F2U1S4</accession>
<feature type="compositionally biased region" description="Basic residues" evidence="6">
    <location>
        <begin position="288"/>
        <end position="299"/>
    </location>
</feature>
<dbReference type="Gene3D" id="3.30.160.60">
    <property type="entry name" value="Classic Zinc Finger"/>
    <property type="match status" value="2"/>
</dbReference>
<dbReference type="EMBL" id="GL832959">
    <property type="protein sequence ID" value="EGD81576.1"/>
    <property type="molecule type" value="Genomic_DNA"/>
</dbReference>
<dbReference type="RefSeq" id="XP_004996780.1">
    <property type="nucleotide sequence ID" value="XM_004996723.1"/>
</dbReference>
<dbReference type="InterPro" id="IPR049899">
    <property type="entry name" value="Znf_C2HC_C3H"/>
</dbReference>
<dbReference type="InterPro" id="IPR026319">
    <property type="entry name" value="ZC2HC1A/B-like"/>
</dbReference>
<dbReference type="AlphaFoldDB" id="F2U1S4"/>
<dbReference type="Pfam" id="PF13913">
    <property type="entry name" value="zf-C2HC_2"/>
    <property type="match status" value="2"/>
</dbReference>
<dbReference type="OrthoDB" id="10255185at2759"/>
<feature type="compositionally biased region" description="Gly residues" evidence="6">
    <location>
        <begin position="382"/>
        <end position="396"/>
    </location>
</feature>
<feature type="domain" description="C2HC/C3H-type" evidence="7">
    <location>
        <begin position="433"/>
        <end position="462"/>
    </location>
</feature>
<feature type="region of interest" description="Disordered" evidence="6">
    <location>
        <begin position="57"/>
        <end position="414"/>
    </location>
</feature>
<reference evidence="8" key="1">
    <citation type="submission" date="2009-08" db="EMBL/GenBank/DDBJ databases">
        <title>Annotation of Salpingoeca rosetta.</title>
        <authorList>
            <consortium name="The Broad Institute Genome Sequencing Platform"/>
            <person name="Russ C."/>
            <person name="Cuomo C."/>
            <person name="Burger G."/>
            <person name="Gray M.W."/>
            <person name="Holland P.W.H."/>
            <person name="King N."/>
            <person name="Lang F.B.F."/>
            <person name="Roger A.J."/>
            <person name="Ruiz-Trillo I."/>
            <person name="Young S.K."/>
            <person name="Zeng Q."/>
            <person name="Gargeya S."/>
            <person name="Alvarado L."/>
            <person name="Berlin A."/>
            <person name="Chapman S.B."/>
            <person name="Chen Z."/>
            <person name="Freedman E."/>
            <person name="Gellesch M."/>
            <person name="Goldberg J."/>
            <person name="Griggs A."/>
            <person name="Gujja S."/>
            <person name="Heilman E."/>
            <person name="Heiman D."/>
            <person name="Howarth C."/>
            <person name="Mehta T."/>
            <person name="Neiman D."/>
            <person name="Pearson M."/>
            <person name="Roberts A."/>
            <person name="Saif S."/>
            <person name="Shea T."/>
            <person name="Shenoy N."/>
            <person name="Sisk P."/>
            <person name="Stolte C."/>
            <person name="Sykes S."/>
            <person name="White J."/>
            <person name="Yandava C."/>
            <person name="Haas B."/>
            <person name="Nusbaum C."/>
            <person name="Birren B."/>
        </authorList>
    </citation>
    <scope>NUCLEOTIDE SEQUENCE</scope>
    <source>
        <strain evidence="8">ATCC 50818</strain>
    </source>
</reference>
<keyword evidence="2" id="KW-0677">Repeat</keyword>